<evidence type="ECO:0000256" key="5">
    <source>
        <dbReference type="ARBA" id="ARBA00023212"/>
    </source>
</evidence>
<evidence type="ECO:0000256" key="3">
    <source>
        <dbReference type="ARBA" id="ARBA00022490"/>
    </source>
</evidence>
<evidence type="ECO:0008006" key="11">
    <source>
        <dbReference type="Google" id="ProtNLM"/>
    </source>
</evidence>
<sequence>MNIQLPEWLENDQILIITSQREDEFKEQQIVSFPPDSEDKTIVKDLLYCLVSGSGRYMKPDKTGKYSICCRMKISNQDSVEQVLRICDDFSLIHHYSEGHFGFENGRITHAICSALRTVTSEYIQMIAKLEAYKGLTLPILASNLEAPGQLLRVLALLISELESTRGSQALSIINTFLSSFRGSQQIRKLLLYIFESAAVPLLSFVEKWIYNGIIDDPFQEFFIEVNDKISPQLCGADYESKFWNYRYRIVPERLPNGVFLSKNAVDKILTAGKSIAVLTICGLKMQNPPKLTLQLLQRETILDNAQIAASGNLIDTLRTKYHLMKYISIFHSVMLCCRGDWMSKFLKVASPTMNHPKDHISIPGLNTTLTISLPDGAKDIFFSKIETELVFDQILRFNNATILNPSGKGAFKTPLYAAATSWEYISIYAKVDWPLSLVFNSIVQHKYQFLFRTILMWRRLDKNFAKLWKQCHGIREIEKMRHTIQLFITAYIGFISTFVVIPQWTRFMNSIPTMKNIDQLFRMHDEALDASIKGFFLMDSQLLKRMTTIACICIQFIEDTKKWSKSIDSDVIDIQQKIQMASPLFKLYETFEKAVRTLINELINMANREANDIYSDFVNWININNYYYQSTVY</sequence>
<evidence type="ECO:0000256" key="4">
    <source>
        <dbReference type="ARBA" id="ARBA00022701"/>
    </source>
</evidence>
<name>A0ABR2JKG6_9EUKA</name>
<keyword evidence="6" id="KW-0812">Transmembrane</keyword>
<dbReference type="EMBL" id="JAPFFF010000011">
    <property type="protein sequence ID" value="KAK8878189.1"/>
    <property type="molecule type" value="Genomic_DNA"/>
</dbReference>
<proteinExistence type="inferred from homology"/>
<evidence type="ECO:0000313" key="10">
    <source>
        <dbReference type="Proteomes" id="UP001470230"/>
    </source>
</evidence>
<protein>
    <recommendedName>
        <fullName evidence="11">Spindle pole body component</fullName>
    </recommendedName>
</protein>
<organism evidence="9 10">
    <name type="scientific">Tritrichomonas musculus</name>
    <dbReference type="NCBI Taxonomy" id="1915356"/>
    <lineage>
        <taxon>Eukaryota</taxon>
        <taxon>Metamonada</taxon>
        <taxon>Parabasalia</taxon>
        <taxon>Tritrichomonadida</taxon>
        <taxon>Tritrichomonadidae</taxon>
        <taxon>Tritrichomonas</taxon>
    </lineage>
</organism>
<evidence type="ECO:0000256" key="1">
    <source>
        <dbReference type="ARBA" id="ARBA00004245"/>
    </source>
</evidence>
<evidence type="ECO:0000259" key="8">
    <source>
        <dbReference type="Pfam" id="PF17681"/>
    </source>
</evidence>
<dbReference type="InterPro" id="IPR041470">
    <property type="entry name" value="GCP_N"/>
</dbReference>
<accession>A0ABR2JKG6</accession>
<evidence type="ECO:0000256" key="6">
    <source>
        <dbReference type="SAM" id="Phobius"/>
    </source>
</evidence>
<dbReference type="InterPro" id="IPR007259">
    <property type="entry name" value="GCP"/>
</dbReference>
<reference evidence="9 10" key="1">
    <citation type="submission" date="2024-04" db="EMBL/GenBank/DDBJ databases">
        <title>Tritrichomonas musculus Genome.</title>
        <authorList>
            <person name="Alves-Ferreira E."/>
            <person name="Grigg M."/>
            <person name="Lorenzi H."/>
            <person name="Galac M."/>
        </authorList>
    </citation>
    <scope>NUCLEOTIDE SEQUENCE [LARGE SCALE GENOMIC DNA]</scope>
    <source>
        <strain evidence="9 10">EAF2021</strain>
    </source>
</reference>
<comment type="subcellular location">
    <subcellularLocation>
        <location evidence="1">Cytoplasm</location>
        <location evidence="1">Cytoskeleton</location>
    </subcellularLocation>
</comment>
<feature type="transmembrane region" description="Helical" evidence="6">
    <location>
        <begin position="485"/>
        <end position="506"/>
    </location>
</feature>
<keyword evidence="6" id="KW-0472">Membrane</keyword>
<dbReference type="InterPro" id="IPR040457">
    <property type="entry name" value="GCP_C"/>
</dbReference>
<gene>
    <name evidence="9" type="ORF">M9Y10_004954</name>
</gene>
<dbReference type="InterPro" id="IPR042241">
    <property type="entry name" value="GCP_C_sf"/>
</dbReference>
<evidence type="ECO:0000313" key="9">
    <source>
        <dbReference type="EMBL" id="KAK8878189.1"/>
    </source>
</evidence>
<dbReference type="PANTHER" id="PTHR19302">
    <property type="entry name" value="GAMMA TUBULIN COMPLEX PROTEIN"/>
    <property type="match status" value="1"/>
</dbReference>
<feature type="domain" description="Gamma tubulin complex component protein N-terminal" evidence="8">
    <location>
        <begin position="43"/>
        <end position="321"/>
    </location>
</feature>
<dbReference type="Gene3D" id="1.20.120.1900">
    <property type="entry name" value="Gamma-tubulin complex, C-terminal domain"/>
    <property type="match status" value="1"/>
</dbReference>
<keyword evidence="4" id="KW-0493">Microtubule</keyword>
<keyword evidence="5" id="KW-0206">Cytoskeleton</keyword>
<keyword evidence="3" id="KW-0963">Cytoplasm</keyword>
<dbReference type="Pfam" id="PF17681">
    <property type="entry name" value="GCP_N_terminal"/>
    <property type="match status" value="1"/>
</dbReference>
<comment type="caution">
    <text evidence="9">The sequence shown here is derived from an EMBL/GenBank/DDBJ whole genome shotgun (WGS) entry which is preliminary data.</text>
</comment>
<dbReference type="PANTHER" id="PTHR19302:SF13">
    <property type="entry name" value="GAMMA-TUBULIN COMPLEX COMPONENT 2"/>
    <property type="match status" value="1"/>
</dbReference>
<evidence type="ECO:0000259" key="7">
    <source>
        <dbReference type="Pfam" id="PF04130"/>
    </source>
</evidence>
<keyword evidence="6" id="KW-1133">Transmembrane helix</keyword>
<feature type="domain" description="Gamma tubulin complex component C-terminal" evidence="7">
    <location>
        <begin position="324"/>
        <end position="628"/>
    </location>
</feature>
<dbReference type="Pfam" id="PF04130">
    <property type="entry name" value="GCP_C_terminal"/>
    <property type="match status" value="1"/>
</dbReference>
<dbReference type="Proteomes" id="UP001470230">
    <property type="component" value="Unassembled WGS sequence"/>
</dbReference>
<comment type="similarity">
    <text evidence="2">Belongs to the TUBGCP family.</text>
</comment>
<evidence type="ECO:0000256" key="2">
    <source>
        <dbReference type="ARBA" id="ARBA00010337"/>
    </source>
</evidence>
<keyword evidence="10" id="KW-1185">Reference proteome</keyword>